<comment type="cofactor">
    <cofactor evidence="1">
        <name>Ca(2+)</name>
        <dbReference type="ChEBI" id="CHEBI:29108"/>
    </cofactor>
</comment>
<dbReference type="GO" id="GO:0046872">
    <property type="term" value="F:metal ion binding"/>
    <property type="evidence" value="ECO:0007669"/>
    <property type="project" value="UniProtKB-KW"/>
</dbReference>
<evidence type="ECO:0000256" key="30">
    <source>
        <dbReference type="RuleBase" id="RU003947"/>
    </source>
</evidence>
<keyword evidence="13" id="KW-0106">Calcium</keyword>
<keyword evidence="12 28" id="KW-0862">Zinc</keyword>
<dbReference type="EC" id="3.1.3.1" evidence="30"/>
<dbReference type="SMART" id="SM00098">
    <property type="entry name" value="alkPPc"/>
    <property type="match status" value="1"/>
</dbReference>
<dbReference type="GeneTree" id="ENSGT00950000183063"/>
<feature type="binding site" evidence="28">
    <location>
        <position position="387"/>
    </location>
    <ligand>
        <name>Zn(2+)</name>
        <dbReference type="ChEBI" id="CHEBI:29105"/>
        <label>2</label>
    </ligand>
</feature>
<reference evidence="31" key="2">
    <citation type="submission" date="2025-09" db="UniProtKB">
        <authorList>
            <consortium name="Ensembl"/>
        </authorList>
    </citation>
    <scope>IDENTIFICATION</scope>
</reference>
<evidence type="ECO:0000313" key="32">
    <source>
        <dbReference type="Proteomes" id="UP000694388"/>
    </source>
</evidence>
<dbReference type="PROSITE" id="PS00123">
    <property type="entry name" value="ALKALINE_PHOSPHATASE"/>
    <property type="match status" value="1"/>
</dbReference>
<dbReference type="Gene3D" id="3.40.720.10">
    <property type="entry name" value="Alkaline Phosphatase, subunit A"/>
    <property type="match status" value="1"/>
</dbReference>
<evidence type="ECO:0000256" key="19">
    <source>
        <dbReference type="ARBA" id="ARBA00036105"/>
    </source>
</evidence>
<evidence type="ECO:0000256" key="28">
    <source>
        <dbReference type="PIRSR" id="PIRSR601952-2"/>
    </source>
</evidence>
<evidence type="ECO:0000256" key="21">
    <source>
        <dbReference type="ARBA" id="ARBA00037828"/>
    </source>
</evidence>
<feature type="binding site" evidence="28">
    <location>
        <position position="114"/>
    </location>
    <ligand>
        <name>Mg(2+)</name>
        <dbReference type="ChEBI" id="CHEBI:18420"/>
    </ligand>
</feature>
<evidence type="ECO:0000256" key="5">
    <source>
        <dbReference type="ARBA" id="ARBA00022475"/>
    </source>
</evidence>
<keyword evidence="5" id="KW-1003">Cell membrane</keyword>
<evidence type="ECO:0000256" key="11">
    <source>
        <dbReference type="ARBA" id="ARBA00022801"/>
    </source>
</evidence>
<dbReference type="Proteomes" id="UP000694388">
    <property type="component" value="Unplaced"/>
</dbReference>
<comment type="catalytic activity">
    <reaction evidence="23">
        <text>ATP + H2O = ADP + phosphate + H(+)</text>
        <dbReference type="Rhea" id="RHEA:13065"/>
        <dbReference type="ChEBI" id="CHEBI:15377"/>
        <dbReference type="ChEBI" id="CHEBI:15378"/>
        <dbReference type="ChEBI" id="CHEBI:30616"/>
        <dbReference type="ChEBI" id="CHEBI:43474"/>
        <dbReference type="ChEBI" id="CHEBI:456216"/>
    </reaction>
    <physiologicalReaction direction="left-to-right" evidence="23">
        <dbReference type="Rhea" id="RHEA:13066"/>
    </physiologicalReaction>
</comment>
<keyword evidence="32" id="KW-1185">Reference proteome</keyword>
<comment type="similarity">
    <text evidence="3 29">Belongs to the alkaline phosphatase family.</text>
</comment>
<evidence type="ECO:0000256" key="27">
    <source>
        <dbReference type="PIRSR" id="PIRSR601952-1"/>
    </source>
</evidence>
<evidence type="ECO:0000256" key="18">
    <source>
        <dbReference type="ARBA" id="ARBA00023288"/>
    </source>
</evidence>
<comment type="subunit">
    <text evidence="4">Homodimer.</text>
</comment>
<reference evidence="31" key="1">
    <citation type="submission" date="2025-08" db="UniProtKB">
        <authorList>
            <consortium name="Ensembl"/>
        </authorList>
    </citation>
    <scope>IDENTIFICATION</scope>
</reference>
<dbReference type="GO" id="GO:0005886">
    <property type="term" value="C:plasma membrane"/>
    <property type="evidence" value="ECO:0007669"/>
    <property type="project" value="UniProtKB-SubCell"/>
</dbReference>
<evidence type="ECO:0000256" key="1">
    <source>
        <dbReference type="ARBA" id="ARBA00001913"/>
    </source>
</evidence>
<feature type="binding site" evidence="28">
    <location>
        <position position="268"/>
    </location>
    <ligand>
        <name>Mg(2+)</name>
        <dbReference type="ChEBI" id="CHEBI:18420"/>
    </ligand>
</feature>
<evidence type="ECO:0000256" key="20">
    <source>
        <dbReference type="ARBA" id="ARBA00036923"/>
    </source>
</evidence>
<sequence length="468" mass="51127">MGISTVTATRILKGQNNGKPGEETKLAMDKYPYVALSKTYTTNAQVSDSAGTATAYLCGAKTNSGTLGVTGNVTRGDCNATLHPGNRLESIVKWAEEMGKSTGIVTTTPVTHATPGASYAHSADRNWMSDADMPEDARTVCDDIAQQLLKNIPNIEVIMGGGRRYMYPSNYSDVEYPDQNGTRLDNQNLVQKWLDMHKDKNAAYVWNVTALEDVDAKTTDFLLGLFEPGDMKYEQERNQTTDPSLLDMVKKAVEILKKNSKGYFLLVEGGRIDHGHHDGCAHKALTEAVAFDDVVGSITNMVNKDETLLVVTADHSHTFSLGGYALRGNPIFRFAKDLSDKDNMTYTSILYGNGPGYLANRTNLTTEEVENKDYKQRASVPLKSETHGGEDVAIYAQGPMAHFFQGVKEQNYIAHLMSYAACMKSPVDYSTESHCNSASPPAISPFLFSSLFATSGLLGLWLCTGTLE</sequence>
<comment type="catalytic activity">
    <reaction evidence="24">
        <text>phosphoethanolamine + H2O = ethanolamine + phosphate</text>
        <dbReference type="Rhea" id="RHEA:16089"/>
        <dbReference type="ChEBI" id="CHEBI:15377"/>
        <dbReference type="ChEBI" id="CHEBI:43474"/>
        <dbReference type="ChEBI" id="CHEBI:57603"/>
        <dbReference type="ChEBI" id="CHEBI:58190"/>
    </reaction>
    <physiologicalReaction direction="left-to-right" evidence="24">
        <dbReference type="Rhea" id="RHEA:16090"/>
    </physiologicalReaction>
</comment>
<feature type="binding site" evidence="28">
    <location>
        <position position="277"/>
    </location>
    <ligand>
        <name>Zn(2+)</name>
        <dbReference type="ChEBI" id="CHEBI:29105"/>
        <label>2</label>
    </ligand>
</feature>
<feature type="binding site" evidence="28">
    <location>
        <position position="112"/>
    </location>
    <ligand>
        <name>Mg(2+)</name>
        <dbReference type="ChEBI" id="CHEBI:18420"/>
    </ligand>
</feature>
<evidence type="ECO:0000256" key="16">
    <source>
        <dbReference type="ARBA" id="ARBA00023157"/>
    </source>
</evidence>
<dbReference type="PANTHER" id="PTHR11596:SF74">
    <property type="entry name" value="ALKALINE PHOSPHATASE, TISSUE-NONSPECIFIC ISOZYME"/>
    <property type="match status" value="1"/>
</dbReference>
<evidence type="ECO:0000256" key="8">
    <source>
        <dbReference type="ARBA" id="ARBA00022622"/>
    </source>
</evidence>
<evidence type="ECO:0000256" key="6">
    <source>
        <dbReference type="ARBA" id="ARBA00022553"/>
    </source>
</evidence>
<keyword evidence="10" id="KW-0732">Signal</keyword>
<feature type="binding site" evidence="28">
    <location>
        <position position="315"/>
    </location>
    <ligand>
        <name>Zn(2+)</name>
        <dbReference type="ChEBI" id="CHEBI:29105"/>
        <label>2</label>
    </ligand>
</feature>
<comment type="catalytic activity">
    <reaction evidence="26">
        <text>ADP + H2O = AMP + phosphate + H(+)</text>
        <dbReference type="Rhea" id="RHEA:61436"/>
        <dbReference type="ChEBI" id="CHEBI:15377"/>
        <dbReference type="ChEBI" id="CHEBI:15378"/>
        <dbReference type="ChEBI" id="CHEBI:43474"/>
        <dbReference type="ChEBI" id="CHEBI:456215"/>
        <dbReference type="ChEBI" id="CHEBI:456216"/>
    </reaction>
    <physiologicalReaction direction="left-to-right" evidence="26">
        <dbReference type="Rhea" id="RHEA:61437"/>
    </physiologicalReaction>
</comment>
<keyword evidence="14 28" id="KW-0460">Magnesium</keyword>
<comment type="cofactor">
    <cofactor evidence="28">
        <name>Zn(2+)</name>
        <dbReference type="ChEBI" id="CHEBI:29105"/>
    </cofactor>
    <text evidence="28">Binds 2 Zn(2+) ions.</text>
</comment>
<keyword evidence="18" id="KW-0449">Lipoprotein</keyword>
<keyword evidence="6" id="KW-0597">Phosphoprotein</keyword>
<evidence type="ECO:0000256" key="10">
    <source>
        <dbReference type="ARBA" id="ARBA00022729"/>
    </source>
</evidence>
<evidence type="ECO:0000256" key="2">
    <source>
        <dbReference type="ARBA" id="ARBA00004609"/>
    </source>
</evidence>
<evidence type="ECO:0000256" key="13">
    <source>
        <dbReference type="ARBA" id="ARBA00022837"/>
    </source>
</evidence>
<keyword evidence="15" id="KW-0472">Membrane</keyword>
<comment type="catalytic activity">
    <reaction evidence="19">
        <text>a phosphate monoester + H2O = an alcohol + phosphate</text>
        <dbReference type="Rhea" id="RHEA:15017"/>
        <dbReference type="ChEBI" id="CHEBI:15377"/>
        <dbReference type="ChEBI" id="CHEBI:30879"/>
        <dbReference type="ChEBI" id="CHEBI:43474"/>
        <dbReference type="ChEBI" id="CHEBI:67140"/>
        <dbReference type="EC" id="3.1.3.1"/>
    </reaction>
    <physiologicalReaction direction="left-to-right" evidence="19">
        <dbReference type="Rhea" id="RHEA:15018"/>
    </physiologicalReaction>
</comment>
<accession>A0A8C4QAA5</accession>
<evidence type="ECO:0000256" key="25">
    <source>
        <dbReference type="ARBA" id="ARBA00049444"/>
    </source>
</evidence>
<evidence type="ECO:0000256" key="17">
    <source>
        <dbReference type="ARBA" id="ARBA00023180"/>
    </source>
</evidence>
<evidence type="ECO:0000256" key="9">
    <source>
        <dbReference type="ARBA" id="ARBA00022723"/>
    </source>
</evidence>
<proteinExistence type="inferred from homology"/>
<dbReference type="InterPro" id="IPR018299">
    <property type="entry name" value="Alkaline_phosphatase_AS"/>
</dbReference>
<dbReference type="SUPFAM" id="SSF53649">
    <property type="entry name" value="Alkaline phosphatase-like"/>
    <property type="match status" value="1"/>
</dbReference>
<dbReference type="CDD" id="cd16012">
    <property type="entry name" value="ALP"/>
    <property type="match status" value="1"/>
</dbReference>
<keyword evidence="17" id="KW-0325">Glycoprotein</keyword>
<protein>
    <recommendedName>
        <fullName evidence="30">Alkaline phosphatase</fullName>
        <ecNumber evidence="30">3.1.3.1</ecNumber>
    </recommendedName>
</protein>
<comment type="catalytic activity">
    <reaction evidence="20">
        <text>AMP + H2O = adenosine + phosphate</text>
        <dbReference type="Rhea" id="RHEA:29375"/>
        <dbReference type="ChEBI" id="CHEBI:15377"/>
        <dbReference type="ChEBI" id="CHEBI:16335"/>
        <dbReference type="ChEBI" id="CHEBI:43474"/>
        <dbReference type="ChEBI" id="CHEBI:456215"/>
    </reaction>
    <physiologicalReaction direction="left-to-right" evidence="20">
        <dbReference type="Rhea" id="RHEA:29376"/>
    </physiologicalReaction>
</comment>
<dbReference type="Ensembl" id="ENSEBUT00000012632.1">
    <property type="protein sequence ID" value="ENSEBUP00000012056.1"/>
    <property type="gene ID" value="ENSEBUG00000007697.1"/>
</dbReference>
<comment type="catalytic activity">
    <reaction evidence="25">
        <text>pyridoxal 5'-phosphate + H2O = pyridoxal + phosphate</text>
        <dbReference type="Rhea" id="RHEA:20533"/>
        <dbReference type="ChEBI" id="CHEBI:15377"/>
        <dbReference type="ChEBI" id="CHEBI:17310"/>
        <dbReference type="ChEBI" id="CHEBI:43474"/>
        <dbReference type="ChEBI" id="CHEBI:597326"/>
    </reaction>
    <physiologicalReaction direction="left-to-right" evidence="25">
        <dbReference type="Rhea" id="RHEA:20534"/>
    </physiologicalReaction>
</comment>
<keyword evidence="9 28" id="KW-0479">Metal-binding</keyword>
<evidence type="ECO:0000256" key="24">
    <source>
        <dbReference type="ARBA" id="ARBA00048929"/>
    </source>
</evidence>
<feature type="binding site" evidence="28">
    <location>
        <position position="273"/>
    </location>
    <ligand>
        <name>Zn(2+)</name>
        <dbReference type="ChEBI" id="CHEBI:29105"/>
        <label>2</label>
    </ligand>
</feature>
<evidence type="ECO:0000256" key="22">
    <source>
        <dbReference type="ARBA" id="ARBA00048097"/>
    </source>
</evidence>
<evidence type="ECO:0000256" key="23">
    <source>
        <dbReference type="ARBA" id="ARBA00048778"/>
    </source>
</evidence>
<evidence type="ECO:0000313" key="31">
    <source>
        <dbReference type="Ensembl" id="ENSEBUP00000012056.1"/>
    </source>
</evidence>
<evidence type="ECO:0000256" key="15">
    <source>
        <dbReference type="ARBA" id="ARBA00023136"/>
    </source>
</evidence>
<evidence type="ECO:0000256" key="4">
    <source>
        <dbReference type="ARBA" id="ARBA00011738"/>
    </source>
</evidence>
<dbReference type="PANTHER" id="PTHR11596">
    <property type="entry name" value="ALKALINE PHOSPHATASE"/>
    <property type="match status" value="1"/>
</dbReference>
<dbReference type="GO" id="GO:0031214">
    <property type="term" value="P:biomineral tissue development"/>
    <property type="evidence" value="ECO:0007669"/>
    <property type="project" value="UniProtKB-KW"/>
</dbReference>
<feature type="active site" description="Phosphoserine intermediate" evidence="27">
    <location>
        <position position="49"/>
    </location>
</feature>
<evidence type="ECO:0000256" key="26">
    <source>
        <dbReference type="ARBA" id="ARBA00049526"/>
    </source>
</evidence>
<keyword evidence="8" id="KW-0336">GPI-anchor</keyword>
<keyword evidence="7" id="KW-0091">Biomineralization</keyword>
<dbReference type="AlphaFoldDB" id="A0A8C4QAA5"/>
<dbReference type="GO" id="GO:0098552">
    <property type="term" value="C:side of membrane"/>
    <property type="evidence" value="ECO:0007669"/>
    <property type="project" value="UniProtKB-KW"/>
</dbReference>
<dbReference type="Pfam" id="PF00245">
    <property type="entry name" value="Alk_phosphatase"/>
    <property type="match status" value="1"/>
</dbReference>
<dbReference type="InterPro" id="IPR017850">
    <property type="entry name" value="Alkaline_phosphatase_core_sf"/>
</dbReference>
<evidence type="ECO:0000256" key="14">
    <source>
        <dbReference type="ARBA" id="ARBA00022842"/>
    </source>
</evidence>
<evidence type="ECO:0000256" key="7">
    <source>
        <dbReference type="ARBA" id="ARBA00022591"/>
    </source>
</evidence>
<organism evidence="31 32">
    <name type="scientific">Eptatretus burgeri</name>
    <name type="common">Inshore hagfish</name>
    <dbReference type="NCBI Taxonomy" id="7764"/>
    <lineage>
        <taxon>Eukaryota</taxon>
        <taxon>Metazoa</taxon>
        <taxon>Chordata</taxon>
        <taxon>Craniata</taxon>
        <taxon>Vertebrata</taxon>
        <taxon>Cyclostomata</taxon>
        <taxon>Myxini</taxon>
        <taxon>Myxiniformes</taxon>
        <taxon>Myxinidae</taxon>
        <taxon>Eptatretinae</taxon>
        <taxon>Eptatretus</taxon>
    </lineage>
</organism>
<keyword evidence="11 30" id="KW-0378">Hydrolase</keyword>
<dbReference type="FunFam" id="3.40.720.10:FF:000008">
    <property type="entry name" value="Alkaline phosphatase"/>
    <property type="match status" value="1"/>
</dbReference>
<comment type="catalytic activity">
    <reaction evidence="22">
        <text>diphosphate + H2O = 2 phosphate + H(+)</text>
        <dbReference type="Rhea" id="RHEA:24576"/>
        <dbReference type="ChEBI" id="CHEBI:15377"/>
        <dbReference type="ChEBI" id="CHEBI:15378"/>
        <dbReference type="ChEBI" id="CHEBI:33019"/>
        <dbReference type="ChEBI" id="CHEBI:43474"/>
    </reaction>
    <physiologicalReaction direction="left-to-right" evidence="22">
        <dbReference type="Rhea" id="RHEA:24577"/>
    </physiologicalReaction>
</comment>
<feature type="binding site" evidence="28">
    <location>
        <position position="314"/>
    </location>
    <ligand>
        <name>Zn(2+)</name>
        <dbReference type="ChEBI" id="CHEBI:29105"/>
        <label>2</label>
    </ligand>
</feature>
<name>A0A8C4QAA5_EPTBU</name>
<evidence type="ECO:0000256" key="3">
    <source>
        <dbReference type="ARBA" id="ARBA00005984"/>
    </source>
</evidence>
<dbReference type="InterPro" id="IPR001952">
    <property type="entry name" value="Alkaline_phosphatase"/>
</dbReference>
<comment type="cofactor">
    <cofactor evidence="28">
        <name>Mg(2+)</name>
        <dbReference type="ChEBI" id="CHEBI:18420"/>
    </cofactor>
    <text evidence="28">Binds 1 Mg(2+) ion.</text>
</comment>
<evidence type="ECO:0000256" key="29">
    <source>
        <dbReference type="RuleBase" id="RU003946"/>
    </source>
</evidence>
<keyword evidence="16" id="KW-1015">Disulfide bond</keyword>
<dbReference type="PRINTS" id="PR00113">
    <property type="entry name" value="ALKPHPHTASE"/>
</dbReference>
<evidence type="ECO:0000256" key="12">
    <source>
        <dbReference type="ARBA" id="ARBA00022833"/>
    </source>
</evidence>
<comment type="subcellular location">
    <subcellularLocation>
        <location evidence="2">Cell membrane</location>
        <topology evidence="2">Lipid-anchor</topology>
        <topology evidence="2">GPI-anchor</topology>
    </subcellularLocation>
    <subcellularLocation>
        <location evidence="21">Extracellular vesicle membrane</location>
        <topology evidence="21">Lipid-anchor</topology>
        <topology evidence="21">GPI-anchor</topology>
    </subcellularLocation>
</comment>
<dbReference type="GO" id="GO:0004035">
    <property type="term" value="F:alkaline phosphatase activity"/>
    <property type="evidence" value="ECO:0007669"/>
    <property type="project" value="UniProtKB-EC"/>
</dbReference>